<evidence type="ECO:0000313" key="4">
    <source>
        <dbReference type="EMBL" id="WIM06439.1"/>
    </source>
</evidence>
<keyword evidence="2" id="KW-0812">Transmembrane</keyword>
<accession>A0AA49FMD3</accession>
<dbReference type="Proteomes" id="UP001234916">
    <property type="component" value="Chromosome"/>
</dbReference>
<keyword evidence="2" id="KW-1133">Transmembrane helix</keyword>
<organism evidence="4">
    <name type="scientific">Candidatus Nitricoxidivorans perseverans</name>
    <dbReference type="NCBI Taxonomy" id="2975601"/>
    <lineage>
        <taxon>Bacteria</taxon>
        <taxon>Pseudomonadati</taxon>
        <taxon>Pseudomonadota</taxon>
        <taxon>Betaproteobacteria</taxon>
        <taxon>Nitrosomonadales</taxon>
        <taxon>Sterolibacteriaceae</taxon>
        <taxon>Candidatus Nitricoxidivorans</taxon>
    </lineage>
</organism>
<evidence type="ECO:0000256" key="1">
    <source>
        <dbReference type="SAM" id="MobiDB-lite"/>
    </source>
</evidence>
<dbReference type="InterPro" id="IPR010982">
    <property type="entry name" value="Lambda_DNA-bd_dom_sf"/>
</dbReference>
<evidence type="ECO:0000259" key="3">
    <source>
        <dbReference type="Pfam" id="PF13464"/>
    </source>
</evidence>
<dbReference type="PANTHER" id="PTHR34475:SF1">
    <property type="entry name" value="CYTOSKELETON PROTEIN RODZ"/>
    <property type="match status" value="1"/>
</dbReference>
<name>A0AA49FMD3_9PROT</name>
<feature type="transmembrane region" description="Helical" evidence="2">
    <location>
        <begin position="125"/>
        <end position="146"/>
    </location>
</feature>
<sequence>MSTPPEVEASAAEETAIAPEPPELPGRRLREAREARGLSVADVAQALKFGPRQIEALEADELAALAGGTTFIRGFIRSYAKFLKLDAVPLLAMIEARVPMAPPDVRPPQNMGAAMPASTIRQIPLLVAASIVLLVATMIVGVWHFLGVSESTRVVAGNGRTAEPAIASEPVSQPQARIEQPDGADAGTKTVSVAPSPDDRQLVFALQEKAWIEVRDAGQQILFTGEYPAGSRQVFTGKPPFHLVIGNASSVGLLFGGRPVDLAPHIRAEVARLTLE</sequence>
<dbReference type="InterPro" id="IPR050400">
    <property type="entry name" value="Bact_Cytoskel_RodZ"/>
</dbReference>
<protein>
    <submittedName>
        <fullName evidence="4">Helix-turn-helix domain-containing protein</fullName>
    </submittedName>
</protein>
<dbReference type="GO" id="GO:0003677">
    <property type="term" value="F:DNA binding"/>
    <property type="evidence" value="ECO:0007669"/>
    <property type="project" value="InterPro"/>
</dbReference>
<dbReference type="SUPFAM" id="SSF47413">
    <property type="entry name" value="lambda repressor-like DNA-binding domains"/>
    <property type="match status" value="1"/>
</dbReference>
<dbReference type="KEGG" id="npv:OHM77_03965"/>
<dbReference type="PANTHER" id="PTHR34475">
    <property type="match status" value="1"/>
</dbReference>
<keyword evidence="2" id="KW-0472">Membrane</keyword>
<dbReference type="Pfam" id="PF13413">
    <property type="entry name" value="HTH_25"/>
    <property type="match status" value="1"/>
</dbReference>
<dbReference type="Pfam" id="PF13464">
    <property type="entry name" value="RodZ_C"/>
    <property type="match status" value="1"/>
</dbReference>
<evidence type="ECO:0000256" key="2">
    <source>
        <dbReference type="SAM" id="Phobius"/>
    </source>
</evidence>
<dbReference type="Gene3D" id="1.10.260.40">
    <property type="entry name" value="lambda repressor-like DNA-binding domains"/>
    <property type="match status" value="1"/>
</dbReference>
<feature type="region of interest" description="Disordered" evidence="1">
    <location>
        <begin position="1"/>
        <end position="26"/>
    </location>
</feature>
<feature type="compositionally biased region" description="Low complexity" evidence="1">
    <location>
        <begin position="1"/>
        <end position="18"/>
    </location>
</feature>
<reference evidence="4" key="1">
    <citation type="journal article" date="2023" name="Nat. Microbiol.">
        <title>Enrichment and characterization of a nitric oxide-reducing microbial community in a continuous bioreactor.</title>
        <authorList>
            <person name="Garrido-Amador P."/>
            <person name="Stortenbeker N."/>
            <person name="Wessels H.J.C.T."/>
            <person name="Speth D.R."/>
            <person name="Garcia-Heredia I."/>
            <person name="Kartal B."/>
        </authorList>
    </citation>
    <scope>NUCLEOTIDE SEQUENCE</scope>
    <source>
        <strain evidence="4">MAG1</strain>
    </source>
</reference>
<feature type="domain" description="Cytoskeleton protein RodZ-like C-terminal" evidence="3">
    <location>
        <begin position="204"/>
        <end position="274"/>
    </location>
</feature>
<gene>
    <name evidence="4" type="ORF">OHM77_03965</name>
</gene>
<dbReference type="AlphaFoldDB" id="A0AA49FMD3"/>
<dbReference type="InterPro" id="IPR025194">
    <property type="entry name" value="RodZ-like_C"/>
</dbReference>
<feature type="region of interest" description="Disordered" evidence="1">
    <location>
        <begin position="166"/>
        <end position="192"/>
    </location>
</feature>
<dbReference type="EMBL" id="CP107246">
    <property type="protein sequence ID" value="WIM06439.1"/>
    <property type="molecule type" value="Genomic_DNA"/>
</dbReference>
<proteinExistence type="predicted"/>